<dbReference type="GO" id="GO:0016020">
    <property type="term" value="C:membrane"/>
    <property type="evidence" value="ECO:0007669"/>
    <property type="project" value="UniProtKB-SubCell"/>
</dbReference>
<dbReference type="PRINTS" id="PR00463">
    <property type="entry name" value="EP450I"/>
</dbReference>
<sequence length="533" mass="59979">MAMASEVRNAVLVVALTLAAGAVLVKLLAFLRTVLWEPLRLKRIMQRQGVGGPPFRFLIGSLPEAAAYGQTFPEALPLGDDFSDFSPTVTPQYSLYFPKYGKRFLYWWGPETRLVVREPEMVKRVLDGVKTGGDFERSFAEKLITSLLVGKGVHFLHGKKWAIDRQTLNPFFHQEALKGMIQAMANAAASEIHKWEQMVAQAGGSLDYDVETAVHTISGKVISYTAFGYDSYETGKQLYELQNQYLEVLYAACRGLTFWIPGYRSLPTKQNKLMTELDAKINGLVHKLVDTRRDAVKQKQMSSYGNDLLGRMLAAACDGDDDAALEFNLASVFNNAKLFYFAGQDTVAHTLNFALMMLSRYPKWQDLAREEILSVIGDEEDFNSNKLSRLKVVEMVLNEVMRLFPVAPTLTRVAKRDTHLEDLFIPKGLSLELAVQAMHRDPKYWGEDVGKFNPGRFANGVSKACTPPQAFVPFSYGPKNCIAINFAMVEMKIVLSMVLRRFQLLQSPNYKHHPQFGVVQRPKYGVHIIIKAL</sequence>
<evidence type="ECO:0000256" key="5">
    <source>
        <dbReference type="ARBA" id="ARBA00022989"/>
    </source>
</evidence>
<keyword evidence="2 9" id="KW-0349">Heme</keyword>
<gene>
    <name evidence="11" type="ORF">KC19_11G143400</name>
</gene>
<dbReference type="PANTHER" id="PTHR24282:SF211">
    <property type="entry name" value="CYTOCHROME P450-RELATED"/>
    <property type="match status" value="1"/>
</dbReference>
<comment type="similarity">
    <text evidence="10">Belongs to the cytochrome P450 family.</text>
</comment>
<evidence type="ECO:0000256" key="7">
    <source>
        <dbReference type="ARBA" id="ARBA00023004"/>
    </source>
</evidence>
<dbReference type="InterPro" id="IPR036396">
    <property type="entry name" value="Cyt_P450_sf"/>
</dbReference>
<dbReference type="GO" id="GO:0005506">
    <property type="term" value="F:iron ion binding"/>
    <property type="evidence" value="ECO:0007669"/>
    <property type="project" value="InterPro"/>
</dbReference>
<keyword evidence="7 9" id="KW-0408">Iron</keyword>
<accession>A0A8T0GIM9</accession>
<dbReference type="InterPro" id="IPR002401">
    <property type="entry name" value="Cyt_P450_E_grp-I"/>
</dbReference>
<organism evidence="11 12">
    <name type="scientific">Ceratodon purpureus</name>
    <name type="common">Fire moss</name>
    <name type="synonym">Dicranum purpureum</name>
    <dbReference type="NCBI Taxonomy" id="3225"/>
    <lineage>
        <taxon>Eukaryota</taxon>
        <taxon>Viridiplantae</taxon>
        <taxon>Streptophyta</taxon>
        <taxon>Embryophyta</taxon>
        <taxon>Bryophyta</taxon>
        <taxon>Bryophytina</taxon>
        <taxon>Bryopsida</taxon>
        <taxon>Dicranidae</taxon>
        <taxon>Pseudoditrichales</taxon>
        <taxon>Ditrichaceae</taxon>
        <taxon>Ceratodon</taxon>
    </lineage>
</organism>
<dbReference type="InterPro" id="IPR001128">
    <property type="entry name" value="Cyt_P450"/>
</dbReference>
<keyword evidence="12" id="KW-1185">Reference proteome</keyword>
<keyword evidence="5" id="KW-1133">Transmembrane helix</keyword>
<dbReference type="GO" id="GO:0020037">
    <property type="term" value="F:heme binding"/>
    <property type="evidence" value="ECO:0007669"/>
    <property type="project" value="InterPro"/>
</dbReference>
<dbReference type="GO" id="GO:0016705">
    <property type="term" value="F:oxidoreductase activity, acting on paired donors, with incorporation or reduction of molecular oxygen"/>
    <property type="evidence" value="ECO:0007669"/>
    <property type="project" value="InterPro"/>
</dbReference>
<comment type="caution">
    <text evidence="11">The sequence shown here is derived from an EMBL/GenBank/DDBJ whole genome shotgun (WGS) entry which is preliminary data.</text>
</comment>
<evidence type="ECO:0000256" key="9">
    <source>
        <dbReference type="PIRSR" id="PIRSR602401-1"/>
    </source>
</evidence>
<dbReference type="PROSITE" id="PS00086">
    <property type="entry name" value="CYTOCHROME_P450"/>
    <property type="match status" value="1"/>
</dbReference>
<dbReference type="SUPFAM" id="SSF48264">
    <property type="entry name" value="Cytochrome P450"/>
    <property type="match status" value="1"/>
</dbReference>
<feature type="binding site" description="axial binding residue" evidence="9">
    <location>
        <position position="481"/>
    </location>
    <ligand>
        <name>heme</name>
        <dbReference type="ChEBI" id="CHEBI:30413"/>
    </ligand>
    <ligandPart>
        <name>Fe</name>
        <dbReference type="ChEBI" id="CHEBI:18248"/>
    </ligandPart>
</feature>
<dbReference type="AlphaFoldDB" id="A0A8T0GIM9"/>
<evidence type="ECO:0000256" key="6">
    <source>
        <dbReference type="ARBA" id="ARBA00023002"/>
    </source>
</evidence>
<dbReference type="PRINTS" id="PR00385">
    <property type="entry name" value="P450"/>
</dbReference>
<dbReference type="InterPro" id="IPR050665">
    <property type="entry name" value="Cytochrome_P450_Monooxygen"/>
</dbReference>
<evidence type="ECO:0000256" key="10">
    <source>
        <dbReference type="RuleBase" id="RU000461"/>
    </source>
</evidence>
<evidence type="ECO:0000313" key="12">
    <source>
        <dbReference type="Proteomes" id="UP000822688"/>
    </source>
</evidence>
<evidence type="ECO:0000256" key="8">
    <source>
        <dbReference type="ARBA" id="ARBA00023136"/>
    </source>
</evidence>
<keyword evidence="3" id="KW-0812">Transmembrane</keyword>
<comment type="subcellular location">
    <subcellularLocation>
        <location evidence="1">Membrane</location>
    </subcellularLocation>
</comment>
<dbReference type="Pfam" id="PF00067">
    <property type="entry name" value="p450"/>
    <property type="match status" value="1"/>
</dbReference>
<keyword evidence="8" id="KW-0472">Membrane</keyword>
<comment type="cofactor">
    <cofactor evidence="9">
        <name>heme</name>
        <dbReference type="ChEBI" id="CHEBI:30413"/>
    </cofactor>
</comment>
<protein>
    <recommendedName>
        <fullName evidence="13">Cytochrome P450</fullName>
    </recommendedName>
</protein>
<evidence type="ECO:0000256" key="2">
    <source>
        <dbReference type="ARBA" id="ARBA00022617"/>
    </source>
</evidence>
<dbReference type="Proteomes" id="UP000822688">
    <property type="component" value="Chromosome 11"/>
</dbReference>
<dbReference type="Gene3D" id="1.10.630.10">
    <property type="entry name" value="Cytochrome P450"/>
    <property type="match status" value="1"/>
</dbReference>
<evidence type="ECO:0000256" key="3">
    <source>
        <dbReference type="ARBA" id="ARBA00022692"/>
    </source>
</evidence>
<dbReference type="PANTHER" id="PTHR24282">
    <property type="entry name" value="CYTOCHROME P450 FAMILY MEMBER"/>
    <property type="match status" value="1"/>
</dbReference>
<evidence type="ECO:0008006" key="13">
    <source>
        <dbReference type="Google" id="ProtNLM"/>
    </source>
</evidence>
<evidence type="ECO:0000313" key="11">
    <source>
        <dbReference type="EMBL" id="KAG0557608.1"/>
    </source>
</evidence>
<reference evidence="11 12" key="1">
    <citation type="submission" date="2020-06" db="EMBL/GenBank/DDBJ databases">
        <title>WGS assembly of Ceratodon purpureus strain R40.</title>
        <authorList>
            <person name="Carey S.B."/>
            <person name="Jenkins J."/>
            <person name="Shu S."/>
            <person name="Lovell J.T."/>
            <person name="Sreedasyam A."/>
            <person name="Maumus F."/>
            <person name="Tiley G.P."/>
            <person name="Fernandez-Pozo N."/>
            <person name="Barry K."/>
            <person name="Chen C."/>
            <person name="Wang M."/>
            <person name="Lipzen A."/>
            <person name="Daum C."/>
            <person name="Saski C.A."/>
            <person name="Payton A.C."/>
            <person name="Mcbreen J.C."/>
            <person name="Conrad R.E."/>
            <person name="Kollar L.M."/>
            <person name="Olsson S."/>
            <person name="Huttunen S."/>
            <person name="Landis J.B."/>
            <person name="Wickett N.J."/>
            <person name="Johnson M.G."/>
            <person name="Rensing S.A."/>
            <person name="Grimwood J."/>
            <person name="Schmutz J."/>
            <person name="Mcdaniel S.F."/>
        </authorList>
    </citation>
    <scope>NUCLEOTIDE SEQUENCE [LARGE SCALE GENOMIC DNA]</scope>
    <source>
        <strain evidence="11 12">R40</strain>
    </source>
</reference>
<proteinExistence type="inferred from homology"/>
<keyword evidence="10" id="KW-0503">Monooxygenase</keyword>
<keyword evidence="4 9" id="KW-0479">Metal-binding</keyword>
<dbReference type="EMBL" id="CM026432">
    <property type="protein sequence ID" value="KAG0557608.1"/>
    <property type="molecule type" value="Genomic_DNA"/>
</dbReference>
<evidence type="ECO:0000256" key="1">
    <source>
        <dbReference type="ARBA" id="ARBA00004370"/>
    </source>
</evidence>
<name>A0A8T0GIM9_CERPU</name>
<evidence type="ECO:0000256" key="4">
    <source>
        <dbReference type="ARBA" id="ARBA00022723"/>
    </source>
</evidence>
<dbReference type="GO" id="GO:0004497">
    <property type="term" value="F:monooxygenase activity"/>
    <property type="evidence" value="ECO:0007669"/>
    <property type="project" value="UniProtKB-KW"/>
</dbReference>
<dbReference type="InterPro" id="IPR017972">
    <property type="entry name" value="Cyt_P450_CS"/>
</dbReference>
<keyword evidence="6 10" id="KW-0560">Oxidoreductase</keyword>